<evidence type="ECO:0000313" key="14">
    <source>
        <dbReference type="RefSeq" id="XP_019613419.1"/>
    </source>
</evidence>
<protein>
    <recommendedName>
        <fullName evidence="3 10">Autophagy-related protein 9</fullName>
    </recommendedName>
</protein>
<dbReference type="OrthoDB" id="2020634at2759"/>
<dbReference type="PANTHER" id="PTHR13038:SF10">
    <property type="entry name" value="AUTOPHAGY-RELATED PROTEIN 9"/>
    <property type="match status" value="1"/>
</dbReference>
<evidence type="ECO:0000256" key="7">
    <source>
        <dbReference type="ARBA" id="ARBA00023006"/>
    </source>
</evidence>
<feature type="transmembrane region" description="Helical" evidence="10">
    <location>
        <begin position="364"/>
        <end position="390"/>
    </location>
</feature>
<proteinExistence type="inferred from homology"/>
<organism evidence="12 13">
    <name type="scientific">Branchiostoma belcheri</name>
    <name type="common">Amphioxus</name>
    <dbReference type="NCBI Taxonomy" id="7741"/>
    <lineage>
        <taxon>Eukaryota</taxon>
        <taxon>Metazoa</taxon>
        <taxon>Chordata</taxon>
        <taxon>Cephalochordata</taxon>
        <taxon>Leptocardii</taxon>
        <taxon>Amphioxiformes</taxon>
        <taxon>Branchiostomatidae</taxon>
        <taxon>Branchiostoma</taxon>
    </lineage>
</organism>
<evidence type="ECO:0000256" key="11">
    <source>
        <dbReference type="SAM" id="MobiDB-lite"/>
    </source>
</evidence>
<dbReference type="AlphaFoldDB" id="A0A6P4XMW7"/>
<keyword evidence="5 10" id="KW-0812">Transmembrane</keyword>
<keyword evidence="6 10" id="KW-1133">Transmembrane helix</keyword>
<name>A0A6P4XMW7_BRABE</name>
<dbReference type="GeneID" id="109461492"/>
<feature type="transmembrane region" description="Helical" evidence="10">
    <location>
        <begin position="63"/>
        <end position="88"/>
    </location>
</feature>
<keyword evidence="12" id="KW-1185">Reference proteome</keyword>
<evidence type="ECO:0000256" key="1">
    <source>
        <dbReference type="ARBA" id="ARBA00004511"/>
    </source>
</evidence>
<feature type="transmembrane region" description="Helical" evidence="10">
    <location>
        <begin position="126"/>
        <end position="144"/>
    </location>
</feature>
<evidence type="ECO:0000256" key="5">
    <source>
        <dbReference type="ARBA" id="ARBA00022692"/>
    </source>
</evidence>
<dbReference type="PANTHER" id="PTHR13038">
    <property type="entry name" value="APG9 AUTOPHAGY 9"/>
    <property type="match status" value="1"/>
</dbReference>
<evidence type="ECO:0000256" key="8">
    <source>
        <dbReference type="ARBA" id="ARBA00023055"/>
    </source>
</evidence>
<evidence type="ECO:0000256" key="2">
    <source>
        <dbReference type="ARBA" id="ARBA00006185"/>
    </source>
</evidence>
<feature type="region of interest" description="Disordered" evidence="11">
    <location>
        <begin position="630"/>
        <end position="651"/>
    </location>
</feature>
<feature type="transmembrane region" description="Helical" evidence="10">
    <location>
        <begin position="286"/>
        <end position="310"/>
    </location>
</feature>
<evidence type="ECO:0000256" key="6">
    <source>
        <dbReference type="ARBA" id="ARBA00022989"/>
    </source>
</evidence>
<dbReference type="GO" id="GO:0034045">
    <property type="term" value="C:phagophore assembly site membrane"/>
    <property type="evidence" value="ECO:0007669"/>
    <property type="project" value="UniProtKB-SubCell"/>
</dbReference>
<comment type="subcellular location">
    <subcellularLocation>
        <location evidence="1 10">Preautophagosomal structure membrane</location>
        <topology evidence="1 10">Multi-pass membrane protein</topology>
    </subcellularLocation>
</comment>
<dbReference type="RefSeq" id="XP_019613419.1">
    <property type="nucleotide sequence ID" value="XM_019757860.1"/>
</dbReference>
<accession>A0A6P4XMW7</accession>
<gene>
    <name evidence="13 14" type="primary">LOC109461492</name>
</gene>
<dbReference type="GO" id="GO:0005776">
    <property type="term" value="C:autophagosome"/>
    <property type="evidence" value="ECO:0007669"/>
    <property type="project" value="TreeGrafter"/>
</dbReference>
<reference evidence="13 14" key="1">
    <citation type="submission" date="2025-04" db="UniProtKB">
        <authorList>
            <consortium name="RefSeq"/>
        </authorList>
    </citation>
    <scope>IDENTIFICATION</scope>
    <source>
        <tissue evidence="13 14">Gonad</tissue>
    </source>
</reference>
<dbReference type="KEGG" id="bbel:109461492"/>
<keyword evidence="9 10" id="KW-0472">Membrane</keyword>
<dbReference type="RefSeq" id="XP_019613418.1">
    <property type="nucleotide sequence ID" value="XM_019757859.1"/>
</dbReference>
<evidence type="ECO:0000313" key="12">
    <source>
        <dbReference type="Proteomes" id="UP000515135"/>
    </source>
</evidence>
<evidence type="ECO:0000256" key="10">
    <source>
        <dbReference type="RuleBase" id="RU364027"/>
    </source>
</evidence>
<dbReference type="GO" id="GO:0034497">
    <property type="term" value="P:protein localization to phagophore assembly site"/>
    <property type="evidence" value="ECO:0007669"/>
    <property type="project" value="TreeGrafter"/>
</dbReference>
<evidence type="ECO:0000256" key="4">
    <source>
        <dbReference type="ARBA" id="ARBA00022448"/>
    </source>
</evidence>
<dbReference type="GO" id="GO:0034727">
    <property type="term" value="P:piecemeal microautophagy of the nucleus"/>
    <property type="evidence" value="ECO:0007669"/>
    <property type="project" value="TreeGrafter"/>
</dbReference>
<evidence type="ECO:0000313" key="13">
    <source>
        <dbReference type="RefSeq" id="XP_019613418.1"/>
    </source>
</evidence>
<keyword evidence="4 10" id="KW-0813">Transport</keyword>
<keyword evidence="8 10" id="KW-0445">Lipid transport</keyword>
<sequence length="811" mass="92894">MAQLETSYRRLDSFYDEEMDSPPNERELLVHAVDSNKAHRWNHIENLDDFFTRVYQYHQRHGFLCMMLAEVLELLQFIFVLLFTTFLLQCVHYEVLFGDKNPHPDRKVTLPEALVPLDQCASSLDSRIVVCLVLASFFWFLRFIKVVYNFFRYWEIRTFYTQALKISHNDLPNMTWHEVQRCLRQVQVEQQMCIHKQELTELDIYHRILRFKNYTVAMVNKSLLPLKFQLPGMGELVFLTNGLKYNLEMILFWGPWSPFANNWHLKEDYKKSSKRLELANKLSRHILWVGVANLLLCPFILMWQILYSFFTYAEVLKRQPGSLGARKWSLYGRLYLRHFNELDHELNARLTRAYKPAEKYMSSFISHVMTLIARHVAFLAGAIFAVLVVLTIYDEDVLTIEHVLTITTLMGVLVAGCRALIPDENMVFCPEQLMVCILAQIHYMPDRWKGQAHTYRVRDEFSQLFQYKAVFLLEELLSPIITPLILIFSLRSKALDIVDFFRNFTVDVVGVGDVCSFAQMDIKRHGNPQWTGEKQQTDVSQYHQAEDGKTELSLMHFTLTNPTWQPPRHCNKFINHLKEQAHKDVNMLNSAVMVDNPFFQSLQSLSSAGYPSMMTSLMVGRLGPDATLVPPRDPGTGTEPSQPGVALPGTTAPGRYGLVRGDISSVEGPIQAPNTGLLGSSTMAPRGTASISHTLPPTPEPVSLQETMAPTELMAAEMSFSALYMHQLHQTQTHHDHQDQEAQRAWRQPLPPAFYGTTMPANQQRPSPGSVEDSRTSEPGQWHSVGSTTMPGIDEAPSEETDTLSYSPPNV</sequence>
<dbReference type="InterPro" id="IPR007241">
    <property type="entry name" value="Autophagy-rel_prot_9"/>
</dbReference>
<dbReference type="GO" id="GO:0000422">
    <property type="term" value="P:autophagy of mitochondrion"/>
    <property type="evidence" value="ECO:0007669"/>
    <property type="project" value="TreeGrafter"/>
</dbReference>
<dbReference type="GO" id="GO:0006869">
    <property type="term" value="P:lipid transport"/>
    <property type="evidence" value="ECO:0007669"/>
    <property type="project" value="UniProtKB-KW"/>
</dbReference>
<evidence type="ECO:0000256" key="3">
    <source>
        <dbReference type="ARBA" id="ARBA00018074"/>
    </source>
</evidence>
<dbReference type="GO" id="GO:0061709">
    <property type="term" value="P:reticulophagy"/>
    <property type="evidence" value="ECO:0007669"/>
    <property type="project" value="TreeGrafter"/>
</dbReference>
<evidence type="ECO:0000256" key="9">
    <source>
        <dbReference type="ARBA" id="ARBA00023136"/>
    </source>
</evidence>
<keyword evidence="7 10" id="KW-0072">Autophagy</keyword>
<dbReference type="Pfam" id="PF04109">
    <property type="entry name" value="ATG9"/>
    <property type="match status" value="1"/>
</dbReference>
<comment type="similarity">
    <text evidence="2 10">Belongs to the ATG9 family.</text>
</comment>
<feature type="transmembrane region" description="Helical" evidence="10">
    <location>
        <begin position="402"/>
        <end position="421"/>
    </location>
</feature>
<dbReference type="Proteomes" id="UP000515135">
    <property type="component" value="Unplaced"/>
</dbReference>
<feature type="region of interest" description="Disordered" evidence="11">
    <location>
        <begin position="751"/>
        <end position="811"/>
    </location>
</feature>
<comment type="function">
    <text evidence="10">Phospholipid scramblase involved in autophagy. Cycles between the preautophagosomal structure/phagophore assembly site (PAS) and the cytoplasmic vesicle pool and supplies membrane for the growing autophagosome. Lipid scramblase activity plays a key role in preautophagosomal structure/phagophore assembly by distributing the phospholipids that arrive through ATG2 from the cytoplasmic to the luminal leaflet of the bilayer, thereby driving autophagosomal membrane expansion.</text>
</comment>